<dbReference type="Proteomes" id="UP000541185">
    <property type="component" value="Unassembled WGS sequence"/>
</dbReference>
<proteinExistence type="predicted"/>
<gene>
    <name evidence="2" type="ORF">HHL11_13960</name>
</gene>
<reference evidence="2 3" key="1">
    <citation type="submission" date="2020-04" db="EMBL/GenBank/DDBJ databases">
        <title>Ramlibacter sp. G-1-2-2 isolated from soil.</title>
        <authorList>
            <person name="Dahal R.H."/>
        </authorList>
    </citation>
    <scope>NUCLEOTIDE SEQUENCE [LARGE SCALE GENOMIC DNA]</scope>
    <source>
        <strain evidence="2 3">G-1-2-2</strain>
    </source>
</reference>
<evidence type="ECO:0000256" key="1">
    <source>
        <dbReference type="SAM" id="MobiDB-lite"/>
    </source>
</evidence>
<keyword evidence="3" id="KW-1185">Reference proteome</keyword>
<feature type="compositionally biased region" description="Basic and acidic residues" evidence="1">
    <location>
        <begin position="31"/>
        <end position="56"/>
    </location>
</feature>
<dbReference type="EMBL" id="JABBFX010000001">
    <property type="protein sequence ID" value="NML44858.1"/>
    <property type="molecule type" value="Genomic_DNA"/>
</dbReference>
<dbReference type="AlphaFoldDB" id="A0A848HB92"/>
<name>A0A848HB92_9BURK</name>
<feature type="compositionally biased region" description="Acidic residues" evidence="1">
    <location>
        <begin position="18"/>
        <end position="30"/>
    </location>
</feature>
<comment type="caution">
    <text evidence="2">The sequence shown here is derived from an EMBL/GenBank/DDBJ whole genome shotgun (WGS) entry which is preliminary data.</text>
</comment>
<feature type="region of interest" description="Disordered" evidence="1">
    <location>
        <begin position="1"/>
        <end position="56"/>
    </location>
</feature>
<sequence length="56" mass="6419">MNKPPTGITPPAPYLDREEPDFWIEDDIPTDDSHASAKSERRGSREERAPDRPDKQ</sequence>
<protein>
    <submittedName>
        <fullName evidence="2">Uncharacterized protein</fullName>
    </submittedName>
</protein>
<dbReference type="RefSeq" id="WP_169418957.1">
    <property type="nucleotide sequence ID" value="NZ_JABBFX010000001.1"/>
</dbReference>
<accession>A0A848HB92</accession>
<organism evidence="2 3">
    <name type="scientific">Ramlibacter agri</name>
    <dbReference type="NCBI Taxonomy" id="2728837"/>
    <lineage>
        <taxon>Bacteria</taxon>
        <taxon>Pseudomonadati</taxon>
        <taxon>Pseudomonadota</taxon>
        <taxon>Betaproteobacteria</taxon>
        <taxon>Burkholderiales</taxon>
        <taxon>Comamonadaceae</taxon>
        <taxon>Ramlibacter</taxon>
    </lineage>
</organism>
<evidence type="ECO:0000313" key="2">
    <source>
        <dbReference type="EMBL" id="NML44858.1"/>
    </source>
</evidence>
<evidence type="ECO:0000313" key="3">
    <source>
        <dbReference type="Proteomes" id="UP000541185"/>
    </source>
</evidence>